<reference evidence="2 3" key="2">
    <citation type="submission" date="2017-09" db="EMBL/GenBank/DDBJ databases">
        <title>Bacillus patelloidae sp. nov., isolated from the intestinal tract of a marine limpet.</title>
        <authorList>
            <person name="Liu R."/>
            <person name="Dong C."/>
            <person name="Shao Z."/>
        </authorList>
    </citation>
    <scope>NUCLEOTIDE SEQUENCE [LARGE SCALE GENOMIC DNA]</scope>
    <source>
        <strain evidence="2 3">SA5d-4</strain>
    </source>
</reference>
<dbReference type="PANTHER" id="PTHR30619:SF1">
    <property type="entry name" value="RECOMBINATION PROTEIN 2"/>
    <property type="match status" value="1"/>
</dbReference>
<dbReference type="InterPro" id="IPR001279">
    <property type="entry name" value="Metallo-B-lactamas"/>
</dbReference>
<dbReference type="InterPro" id="IPR035681">
    <property type="entry name" value="ComA-like_MBL"/>
</dbReference>
<accession>A0A263BWG8</accession>
<dbReference type="Pfam" id="PF00753">
    <property type="entry name" value="Lactamase_B"/>
    <property type="match status" value="1"/>
</dbReference>
<dbReference type="CDD" id="cd07731">
    <property type="entry name" value="ComA-like_MBL-fold"/>
    <property type="match status" value="1"/>
</dbReference>
<protein>
    <recommendedName>
        <fullName evidence="1">Metallo-beta-lactamase domain-containing protein</fullName>
    </recommendedName>
</protein>
<dbReference type="Proteomes" id="UP000217083">
    <property type="component" value="Unassembled WGS sequence"/>
</dbReference>
<gene>
    <name evidence="2" type="ORF">CIB95_00295</name>
</gene>
<proteinExistence type="predicted"/>
<dbReference type="SMART" id="SM00849">
    <property type="entry name" value="Lactamase_B"/>
    <property type="match status" value="1"/>
</dbReference>
<dbReference type="AlphaFoldDB" id="A0A263BWG8"/>
<name>A0A263BWG8_9BACI</name>
<dbReference type="InterPro" id="IPR036866">
    <property type="entry name" value="RibonucZ/Hydroxyglut_hydro"/>
</dbReference>
<dbReference type="Gene3D" id="3.60.15.10">
    <property type="entry name" value="Ribonuclease Z/Hydroxyacylglutathione hydrolase-like"/>
    <property type="match status" value="1"/>
</dbReference>
<organism evidence="2 3">
    <name type="scientific">Lottiidibacillus patelloidae</name>
    <dbReference type="NCBI Taxonomy" id="2670334"/>
    <lineage>
        <taxon>Bacteria</taxon>
        <taxon>Bacillati</taxon>
        <taxon>Bacillota</taxon>
        <taxon>Bacilli</taxon>
        <taxon>Bacillales</taxon>
        <taxon>Bacillaceae</taxon>
        <taxon>Lottiidibacillus</taxon>
    </lineage>
</organism>
<feature type="domain" description="Metallo-beta-lactamase" evidence="1">
    <location>
        <begin position="40"/>
        <end position="235"/>
    </location>
</feature>
<comment type="caution">
    <text evidence="2">The sequence shown here is derived from an EMBL/GenBank/DDBJ whole genome shotgun (WGS) entry which is preliminary data.</text>
</comment>
<evidence type="ECO:0000259" key="1">
    <source>
        <dbReference type="SMART" id="SM00849"/>
    </source>
</evidence>
<dbReference type="RefSeq" id="WP_094920336.1">
    <property type="nucleotide sequence ID" value="NZ_NPIA01000001.1"/>
</dbReference>
<evidence type="ECO:0000313" key="2">
    <source>
        <dbReference type="EMBL" id="OZM58054.1"/>
    </source>
</evidence>
<keyword evidence="3" id="KW-1185">Reference proteome</keyword>
<dbReference type="InterPro" id="IPR052159">
    <property type="entry name" value="Competence_DNA_uptake"/>
</dbReference>
<dbReference type="PANTHER" id="PTHR30619">
    <property type="entry name" value="DNA INTERNALIZATION/COMPETENCE PROTEIN COMEC/REC2"/>
    <property type="match status" value="1"/>
</dbReference>
<reference evidence="3" key="1">
    <citation type="submission" date="2017-08" db="EMBL/GenBank/DDBJ databases">
        <authorList>
            <person name="Huang Z."/>
        </authorList>
    </citation>
    <scope>NUCLEOTIDE SEQUENCE [LARGE SCALE GENOMIC DNA]</scope>
    <source>
        <strain evidence="3">SA5d-4</strain>
    </source>
</reference>
<evidence type="ECO:0000313" key="3">
    <source>
        <dbReference type="Proteomes" id="UP000217083"/>
    </source>
</evidence>
<dbReference type="EMBL" id="NPIA01000001">
    <property type="protein sequence ID" value="OZM58054.1"/>
    <property type="molecule type" value="Genomic_DNA"/>
</dbReference>
<dbReference type="SUPFAM" id="SSF56281">
    <property type="entry name" value="Metallo-hydrolase/oxidoreductase"/>
    <property type="match status" value="1"/>
</dbReference>
<sequence length="288" mass="32168">MVRIIKLFILVLLLLNVVTPLQVKAMKSNKLAIHYLDVGQSDCIFIEVIGGKNMLIDAGNNQSGPKIIEYLQRLGISKIDFVVSTHPHHDHIGGLDEVIKSFKIGKFYTSNVTHDTASFYDVLKAVKKYKLSVHNVKKQKKIKLAADIKVDLIGPLIDSYGSINEQSIIVYLVHKEKSFLFMADAGIPAEKKLLIKKKKLKANVLKVGHHGADSASSNTFINKVKPDIAIISVGKNNQYHYPSPSVLNILQKNHVKVLRTDKLGTITALSNGKKIIWFTSKYGFIYPR</sequence>